<dbReference type="InterPro" id="IPR032053">
    <property type="entry name" value="Ribosomal_mS34"/>
</dbReference>
<dbReference type="GO" id="GO:0005739">
    <property type="term" value="C:mitochondrion"/>
    <property type="evidence" value="ECO:0007669"/>
    <property type="project" value="InterPro"/>
</dbReference>
<evidence type="ECO:0000313" key="1">
    <source>
        <dbReference type="EMBL" id="JAS09249.1"/>
    </source>
</evidence>
<evidence type="ECO:0000313" key="2">
    <source>
        <dbReference type="EMBL" id="JAS19579.1"/>
    </source>
</evidence>
<sequence length="189" mass="22042">MPIKYVGRTHDFYGKSMWEILGNLKGFGVGRLVKRYTFDRYPEPSYNRIIKVETPKNDEGGDKKVRVWIEKVFRGKKYPQLVELYRTSYKTDYRLIPKDEEEDILARVEAIPRRETIVANYTSFPPLLKEFIIEEMKEKGETINEEPKLKLVIRNGRDNVARLAKEGEIPNVLCESGLGKPASPELYKI</sequence>
<dbReference type="AlphaFoldDB" id="A0A1B6D1J7"/>
<accession>A0A1B6D1J7</accession>
<organism evidence="2">
    <name type="scientific">Clastoptera arizonana</name>
    <name type="common">Arizona spittle bug</name>
    <dbReference type="NCBI Taxonomy" id="38151"/>
    <lineage>
        <taxon>Eukaryota</taxon>
        <taxon>Metazoa</taxon>
        <taxon>Ecdysozoa</taxon>
        <taxon>Arthropoda</taxon>
        <taxon>Hexapoda</taxon>
        <taxon>Insecta</taxon>
        <taxon>Pterygota</taxon>
        <taxon>Neoptera</taxon>
        <taxon>Paraneoptera</taxon>
        <taxon>Hemiptera</taxon>
        <taxon>Auchenorrhyncha</taxon>
        <taxon>Cercopoidea</taxon>
        <taxon>Clastopteridae</taxon>
        <taxon>Clastoptera</taxon>
    </lineage>
</organism>
<proteinExistence type="predicted"/>
<name>A0A1B6D1J7_9HEMI</name>
<dbReference type="EMBL" id="GEDC01028049">
    <property type="protein sequence ID" value="JAS09249.1"/>
    <property type="molecule type" value="Transcribed_RNA"/>
</dbReference>
<protein>
    <submittedName>
        <fullName evidence="2">Uncharacterized protein</fullName>
    </submittedName>
</protein>
<dbReference type="PANTHER" id="PTHR28589">
    <property type="entry name" value="28S RIBOSOMAL PROTEIN S34, MITOCHONDRIAL"/>
    <property type="match status" value="1"/>
</dbReference>
<dbReference type="EMBL" id="GEDC01017719">
    <property type="protein sequence ID" value="JAS19579.1"/>
    <property type="molecule type" value="Transcribed_RNA"/>
</dbReference>
<gene>
    <name evidence="1" type="ORF">g.35128</name>
    <name evidence="2" type="ORF">g.35132</name>
</gene>
<reference evidence="2" key="1">
    <citation type="submission" date="2015-12" db="EMBL/GenBank/DDBJ databases">
        <title>De novo transcriptome assembly of four potential Pierce s Disease insect vectors from Arizona vineyards.</title>
        <authorList>
            <person name="Tassone E.E."/>
        </authorList>
    </citation>
    <scope>NUCLEOTIDE SEQUENCE</scope>
</reference>
<dbReference type="GO" id="GO:0003735">
    <property type="term" value="F:structural constituent of ribosome"/>
    <property type="evidence" value="ECO:0007669"/>
    <property type="project" value="InterPro"/>
</dbReference>
<dbReference type="Pfam" id="PF16053">
    <property type="entry name" value="MRP-S34"/>
    <property type="match status" value="1"/>
</dbReference>
<dbReference type="PANTHER" id="PTHR28589:SF1">
    <property type="entry name" value="SMALL RIBOSOMAL SUBUNIT PROTEIN MS34"/>
    <property type="match status" value="1"/>
</dbReference>